<accession>A0AAU9XNE5</accession>
<organism evidence="1 2">
    <name type="scientific">Pocillopora meandrina</name>
    <dbReference type="NCBI Taxonomy" id="46732"/>
    <lineage>
        <taxon>Eukaryota</taxon>
        <taxon>Metazoa</taxon>
        <taxon>Cnidaria</taxon>
        <taxon>Anthozoa</taxon>
        <taxon>Hexacorallia</taxon>
        <taxon>Scleractinia</taxon>
        <taxon>Astrocoeniina</taxon>
        <taxon>Pocilloporidae</taxon>
        <taxon>Pocillopora</taxon>
    </lineage>
</organism>
<name>A0AAU9XNE5_9CNID</name>
<dbReference type="EMBL" id="CALNXJ010000054">
    <property type="protein sequence ID" value="CAH3153984.1"/>
    <property type="molecule type" value="Genomic_DNA"/>
</dbReference>
<evidence type="ECO:0000313" key="2">
    <source>
        <dbReference type="Proteomes" id="UP001159428"/>
    </source>
</evidence>
<evidence type="ECO:0008006" key="3">
    <source>
        <dbReference type="Google" id="ProtNLM"/>
    </source>
</evidence>
<protein>
    <recommendedName>
        <fullName evidence="3">SWIM-type domain-containing protein</fullName>
    </recommendedName>
</protein>
<proteinExistence type="predicted"/>
<dbReference type="AlphaFoldDB" id="A0AAU9XNE5"/>
<sequence length="146" mass="17044">MLSVLIDEFLPDKYLKYVELNTKLQASFRRYNSAIPSYLRERPHHIIKHSMDRLSLAESIPSNNVTVIDMENGEFLVKSQSSLEEKMYKVMSGTKQPSCECFDWERQRLLCKHCFCRIPARPVIRSIDFQKNIEIPHSSASIEMCS</sequence>
<dbReference type="Proteomes" id="UP001159428">
    <property type="component" value="Unassembled WGS sequence"/>
</dbReference>
<keyword evidence="2" id="KW-1185">Reference proteome</keyword>
<gene>
    <name evidence="1" type="ORF">PMEA_00027368</name>
</gene>
<dbReference type="PANTHER" id="PTHR47456">
    <property type="entry name" value="PHD-TYPE DOMAIN-CONTAINING PROTEIN"/>
    <property type="match status" value="1"/>
</dbReference>
<comment type="caution">
    <text evidence="1">The sequence shown here is derived from an EMBL/GenBank/DDBJ whole genome shotgun (WGS) entry which is preliminary data.</text>
</comment>
<evidence type="ECO:0000313" key="1">
    <source>
        <dbReference type="EMBL" id="CAH3153984.1"/>
    </source>
</evidence>
<reference evidence="1 2" key="1">
    <citation type="submission" date="2022-05" db="EMBL/GenBank/DDBJ databases">
        <authorList>
            <consortium name="Genoscope - CEA"/>
            <person name="William W."/>
        </authorList>
    </citation>
    <scope>NUCLEOTIDE SEQUENCE [LARGE SCALE GENOMIC DNA]</scope>
</reference>